<dbReference type="PANTHER" id="PTHR35936:SF17">
    <property type="entry name" value="ARGININE-BINDING EXTRACELLULAR PROTEIN ARTP"/>
    <property type="match status" value="1"/>
</dbReference>
<accession>A0ABV6F9X8</accession>
<reference evidence="4 5" key="1">
    <citation type="submission" date="2024-09" db="EMBL/GenBank/DDBJ databases">
        <authorList>
            <person name="Sun Q."/>
            <person name="Mori K."/>
        </authorList>
    </citation>
    <scope>NUCLEOTIDE SEQUENCE [LARGE SCALE GENOMIC DNA]</scope>
    <source>
        <strain evidence="4 5">CCM 7609</strain>
    </source>
</reference>
<dbReference type="CDD" id="cd01004">
    <property type="entry name" value="PBP2_MidA_like"/>
    <property type="match status" value="1"/>
</dbReference>
<comment type="caution">
    <text evidence="4">The sequence shown here is derived from an EMBL/GenBank/DDBJ whole genome shotgun (WGS) entry which is preliminary data.</text>
</comment>
<evidence type="ECO:0000256" key="1">
    <source>
        <dbReference type="ARBA" id="ARBA00022729"/>
    </source>
</evidence>
<dbReference type="Gene3D" id="3.40.190.10">
    <property type="entry name" value="Periplasmic binding protein-like II"/>
    <property type="match status" value="2"/>
</dbReference>
<organism evidence="4 5">
    <name type="scientific">Citricoccus parietis</name>
    <dbReference type="NCBI Taxonomy" id="592307"/>
    <lineage>
        <taxon>Bacteria</taxon>
        <taxon>Bacillati</taxon>
        <taxon>Actinomycetota</taxon>
        <taxon>Actinomycetes</taxon>
        <taxon>Micrococcales</taxon>
        <taxon>Micrococcaceae</taxon>
        <taxon>Citricoccus</taxon>
    </lineage>
</organism>
<dbReference type="PANTHER" id="PTHR35936">
    <property type="entry name" value="MEMBRANE-BOUND LYTIC MUREIN TRANSGLYCOSYLASE F"/>
    <property type="match status" value="1"/>
</dbReference>
<sequence>MNTLHRHPAHRLAATTATAAVALLALAGCSDPVAGQAGAAPSATATGAGAGALTGANGIVYDASPEQEGRIRVEADPELAALVPEDIAADGKLTVGSTGGSVPLAFHATDDRTVVGTEIDIAQLVADKLGLELDLKTTSWENWPLKTESGEYEAVFSNVGINDERAQKFDFAPYRAAYMGFEAKAESEVTVDGAEDISGLKVAVGSGTNQEKILLAWNEELEADGKALAELQYYAAEADTILALASGRIDLNFAPYPSTVYRENTRDDLKVVGKVNAGWPSETLVAATTLRGSGLAEPVSAAINSAIKDGSYAEVLERWGLTEEAVPESEVVTAETIEAP</sequence>
<dbReference type="SMART" id="SM00062">
    <property type="entry name" value="PBPb"/>
    <property type="match status" value="1"/>
</dbReference>
<keyword evidence="1 2" id="KW-0732">Signal</keyword>
<feature type="signal peptide" evidence="2">
    <location>
        <begin position="1"/>
        <end position="27"/>
    </location>
</feature>
<dbReference type="Proteomes" id="UP001589766">
    <property type="component" value="Unassembled WGS sequence"/>
</dbReference>
<dbReference type="Pfam" id="PF00497">
    <property type="entry name" value="SBP_bac_3"/>
    <property type="match status" value="1"/>
</dbReference>
<dbReference type="InterPro" id="IPR001638">
    <property type="entry name" value="Solute-binding_3/MltF_N"/>
</dbReference>
<evidence type="ECO:0000313" key="5">
    <source>
        <dbReference type="Proteomes" id="UP001589766"/>
    </source>
</evidence>
<keyword evidence="5" id="KW-1185">Reference proteome</keyword>
<proteinExistence type="predicted"/>
<protein>
    <submittedName>
        <fullName evidence="4">ABC transporter substrate-binding protein</fullName>
    </submittedName>
</protein>
<gene>
    <name evidence="4" type="ORF">ACFFIO_16890</name>
</gene>
<feature type="chain" id="PRO_5046515821" evidence="2">
    <location>
        <begin position="28"/>
        <end position="340"/>
    </location>
</feature>
<name>A0ABV6F9X8_9MICC</name>
<dbReference type="PROSITE" id="PS51257">
    <property type="entry name" value="PROKAR_LIPOPROTEIN"/>
    <property type="match status" value="1"/>
</dbReference>
<feature type="domain" description="Solute-binding protein family 3/N-terminal" evidence="3">
    <location>
        <begin position="92"/>
        <end position="323"/>
    </location>
</feature>
<dbReference type="RefSeq" id="WP_378043657.1">
    <property type="nucleotide sequence ID" value="NZ_JBHLWH010000047.1"/>
</dbReference>
<dbReference type="SUPFAM" id="SSF53850">
    <property type="entry name" value="Periplasmic binding protein-like II"/>
    <property type="match status" value="1"/>
</dbReference>
<evidence type="ECO:0000256" key="2">
    <source>
        <dbReference type="SAM" id="SignalP"/>
    </source>
</evidence>
<dbReference type="EMBL" id="JBHLWH010000047">
    <property type="protein sequence ID" value="MFC0250187.1"/>
    <property type="molecule type" value="Genomic_DNA"/>
</dbReference>
<evidence type="ECO:0000259" key="3">
    <source>
        <dbReference type="SMART" id="SM00062"/>
    </source>
</evidence>
<evidence type="ECO:0000313" key="4">
    <source>
        <dbReference type="EMBL" id="MFC0250187.1"/>
    </source>
</evidence>